<dbReference type="RefSeq" id="XP_062653549.1">
    <property type="nucleotide sequence ID" value="XM_062797329.1"/>
</dbReference>
<sequence>MAPPAVMENWARTRSRLPETLQWTEEGDVEIAAVTVAIRWFTRPGPNPRNQINWKEVERIIFQRLHHFEVRQHIAAVNLNTQHSTSPEGPYFSGNSQQHRRECGGEKAAVKEEDPKAAPDLATVSNDQSSQFGLEYPRASLPPYSPEASFSRLEDKGLIANQFKINLVQFFHGLGVGTFALIQLDLV</sequence>
<dbReference type="EMBL" id="MU853223">
    <property type="protein sequence ID" value="KAK4129778.1"/>
    <property type="molecule type" value="Genomic_DNA"/>
</dbReference>
<organism evidence="1 2">
    <name type="scientific">Parathielavia appendiculata</name>
    <dbReference type="NCBI Taxonomy" id="2587402"/>
    <lineage>
        <taxon>Eukaryota</taxon>
        <taxon>Fungi</taxon>
        <taxon>Dikarya</taxon>
        <taxon>Ascomycota</taxon>
        <taxon>Pezizomycotina</taxon>
        <taxon>Sordariomycetes</taxon>
        <taxon>Sordariomycetidae</taxon>
        <taxon>Sordariales</taxon>
        <taxon>Chaetomiaceae</taxon>
        <taxon>Parathielavia</taxon>
    </lineage>
</organism>
<proteinExistence type="predicted"/>
<dbReference type="Proteomes" id="UP001302602">
    <property type="component" value="Unassembled WGS sequence"/>
</dbReference>
<reference evidence="1" key="2">
    <citation type="submission" date="2023-05" db="EMBL/GenBank/DDBJ databases">
        <authorList>
            <consortium name="Lawrence Berkeley National Laboratory"/>
            <person name="Steindorff A."/>
            <person name="Hensen N."/>
            <person name="Bonometti L."/>
            <person name="Westerberg I."/>
            <person name="Brannstrom I.O."/>
            <person name="Guillou S."/>
            <person name="Cros-Aarteil S."/>
            <person name="Calhoun S."/>
            <person name="Haridas S."/>
            <person name="Kuo A."/>
            <person name="Mondo S."/>
            <person name="Pangilinan J."/>
            <person name="Riley R."/>
            <person name="Labutti K."/>
            <person name="Andreopoulos B."/>
            <person name="Lipzen A."/>
            <person name="Chen C."/>
            <person name="Yanf M."/>
            <person name="Daum C."/>
            <person name="Ng V."/>
            <person name="Clum A."/>
            <person name="Ohm R."/>
            <person name="Martin F."/>
            <person name="Silar P."/>
            <person name="Natvig D."/>
            <person name="Lalanne C."/>
            <person name="Gautier V."/>
            <person name="Ament-Velasquez S.L."/>
            <person name="Kruys A."/>
            <person name="Hutchinson M.I."/>
            <person name="Powell A.J."/>
            <person name="Barry K."/>
            <person name="Miller A.N."/>
            <person name="Grigoriev I.V."/>
            <person name="Debuchy R."/>
            <person name="Gladieux P."/>
            <person name="Thoren M.H."/>
            <person name="Johannesson H."/>
        </authorList>
    </citation>
    <scope>NUCLEOTIDE SEQUENCE</scope>
    <source>
        <strain evidence="1">CBS 731.68</strain>
    </source>
</reference>
<protein>
    <submittedName>
        <fullName evidence="1">Uncharacterized protein</fullName>
    </submittedName>
</protein>
<dbReference type="AlphaFoldDB" id="A0AAN6UB45"/>
<accession>A0AAN6UB45</accession>
<comment type="caution">
    <text evidence="1">The sequence shown here is derived from an EMBL/GenBank/DDBJ whole genome shotgun (WGS) entry which is preliminary data.</text>
</comment>
<gene>
    <name evidence="1" type="ORF">N657DRAFT_697845</name>
</gene>
<reference evidence="1" key="1">
    <citation type="journal article" date="2023" name="Mol. Phylogenet. Evol.">
        <title>Genome-scale phylogeny and comparative genomics of the fungal order Sordariales.</title>
        <authorList>
            <person name="Hensen N."/>
            <person name="Bonometti L."/>
            <person name="Westerberg I."/>
            <person name="Brannstrom I.O."/>
            <person name="Guillou S."/>
            <person name="Cros-Aarteil S."/>
            <person name="Calhoun S."/>
            <person name="Haridas S."/>
            <person name="Kuo A."/>
            <person name="Mondo S."/>
            <person name="Pangilinan J."/>
            <person name="Riley R."/>
            <person name="LaButti K."/>
            <person name="Andreopoulos B."/>
            <person name="Lipzen A."/>
            <person name="Chen C."/>
            <person name="Yan M."/>
            <person name="Daum C."/>
            <person name="Ng V."/>
            <person name="Clum A."/>
            <person name="Steindorff A."/>
            <person name="Ohm R.A."/>
            <person name="Martin F."/>
            <person name="Silar P."/>
            <person name="Natvig D.O."/>
            <person name="Lalanne C."/>
            <person name="Gautier V."/>
            <person name="Ament-Velasquez S.L."/>
            <person name="Kruys A."/>
            <person name="Hutchinson M.I."/>
            <person name="Powell A.J."/>
            <person name="Barry K."/>
            <person name="Miller A.N."/>
            <person name="Grigoriev I.V."/>
            <person name="Debuchy R."/>
            <person name="Gladieux P."/>
            <person name="Hiltunen Thoren M."/>
            <person name="Johannesson H."/>
        </authorList>
    </citation>
    <scope>NUCLEOTIDE SEQUENCE</scope>
    <source>
        <strain evidence="1">CBS 731.68</strain>
    </source>
</reference>
<keyword evidence="2" id="KW-1185">Reference proteome</keyword>
<dbReference type="GeneID" id="87834097"/>
<evidence type="ECO:0000313" key="1">
    <source>
        <dbReference type="EMBL" id="KAK4129778.1"/>
    </source>
</evidence>
<evidence type="ECO:0000313" key="2">
    <source>
        <dbReference type="Proteomes" id="UP001302602"/>
    </source>
</evidence>
<name>A0AAN6UB45_9PEZI</name>